<accession>A0A5C3LL10</accession>
<sequence>MASSSAIPTSSIFTSSTNTSKSPSPSSLRSLPVSTNRPSTFSSFALQPTETITLLSTETISQNPTSTSNILQSNGTSSLSSTALGVIIAGCVIAVIIIVAIVILLMRHRRQKQAPSAQHKALLKQDVEKMDKFDPGYAGIQWHYPGQQERQVSESVGTAPLLNSHDRWETAEYDVAEQRLSMDLVSSSYHPTRDAPNSPFLYANEEDLGIQQTHARPLSDATPFFPVAKASSPTSPTSPYRPSLSPLRIPEYVAASRTAPRSPPKRSQTVESEDTESMYSQPSASLSRAPSVAVSTNTDNVSAHDISSRPSSTATLRPTLLPVPPARSSLRAVSRDIKPSDREPTYAEPKDLVRGDTRAIAKLLQSRARRTRAASLPQGDGVARRISRIERSGSIKPAVGGRVDQDETSDDEFSEPMEKDRASVQQKRIERDIEKMIGSFEQSPMTPTGNVTPRASTYIHRPATRSF</sequence>
<keyword evidence="2 6" id="KW-0812">Transmembrane</keyword>
<feature type="compositionally biased region" description="Polar residues" evidence="5">
    <location>
        <begin position="277"/>
        <end position="301"/>
    </location>
</feature>
<dbReference type="PANTHER" id="PTHR15549:SF30">
    <property type="entry name" value="MID2 DOMAIN-CONTAINING PROTEIN"/>
    <property type="match status" value="1"/>
</dbReference>
<dbReference type="PANTHER" id="PTHR15549">
    <property type="entry name" value="PAIRED IMMUNOGLOBULIN-LIKE TYPE 2 RECEPTOR"/>
    <property type="match status" value="1"/>
</dbReference>
<proteinExistence type="predicted"/>
<evidence type="ECO:0000256" key="3">
    <source>
        <dbReference type="ARBA" id="ARBA00022989"/>
    </source>
</evidence>
<feature type="compositionally biased region" description="Polar residues" evidence="5">
    <location>
        <begin position="440"/>
        <end position="455"/>
    </location>
</feature>
<dbReference type="AlphaFoldDB" id="A0A5C3LL10"/>
<feature type="compositionally biased region" description="Acidic residues" evidence="5">
    <location>
        <begin position="406"/>
        <end position="415"/>
    </location>
</feature>
<feature type="transmembrane region" description="Helical" evidence="6">
    <location>
        <begin position="83"/>
        <end position="106"/>
    </location>
</feature>
<evidence type="ECO:0000256" key="1">
    <source>
        <dbReference type="ARBA" id="ARBA00004167"/>
    </source>
</evidence>
<feature type="region of interest" description="Disordered" evidence="5">
    <location>
        <begin position="1"/>
        <end position="34"/>
    </location>
</feature>
<feature type="compositionally biased region" description="Basic and acidic residues" evidence="5">
    <location>
        <begin position="416"/>
        <end position="435"/>
    </location>
</feature>
<keyword evidence="3 6" id="KW-1133">Transmembrane helix</keyword>
<organism evidence="7 8">
    <name type="scientific">Crucibulum laeve</name>
    <dbReference type="NCBI Taxonomy" id="68775"/>
    <lineage>
        <taxon>Eukaryota</taxon>
        <taxon>Fungi</taxon>
        <taxon>Dikarya</taxon>
        <taxon>Basidiomycota</taxon>
        <taxon>Agaricomycotina</taxon>
        <taxon>Agaricomycetes</taxon>
        <taxon>Agaricomycetidae</taxon>
        <taxon>Agaricales</taxon>
        <taxon>Agaricineae</taxon>
        <taxon>Nidulariaceae</taxon>
        <taxon>Crucibulum</taxon>
    </lineage>
</organism>
<gene>
    <name evidence="7" type="ORF">BDQ12DRAFT_690981</name>
</gene>
<evidence type="ECO:0000256" key="5">
    <source>
        <dbReference type="SAM" id="MobiDB-lite"/>
    </source>
</evidence>
<evidence type="ECO:0000256" key="2">
    <source>
        <dbReference type="ARBA" id="ARBA00022692"/>
    </source>
</evidence>
<feature type="region of interest" description="Disordered" evidence="5">
    <location>
        <begin position="226"/>
        <end position="348"/>
    </location>
</feature>
<dbReference type="Proteomes" id="UP000308652">
    <property type="component" value="Unassembled WGS sequence"/>
</dbReference>
<feature type="region of interest" description="Disordered" evidence="5">
    <location>
        <begin position="396"/>
        <end position="467"/>
    </location>
</feature>
<evidence type="ECO:0000313" key="8">
    <source>
        <dbReference type="Proteomes" id="UP000308652"/>
    </source>
</evidence>
<evidence type="ECO:0000256" key="4">
    <source>
        <dbReference type="ARBA" id="ARBA00023136"/>
    </source>
</evidence>
<evidence type="ECO:0000313" key="7">
    <source>
        <dbReference type="EMBL" id="TFK33540.1"/>
    </source>
</evidence>
<feature type="compositionally biased region" description="Basic and acidic residues" evidence="5">
    <location>
        <begin position="333"/>
        <end position="348"/>
    </location>
</feature>
<reference evidence="7 8" key="1">
    <citation type="journal article" date="2019" name="Nat. Ecol. Evol.">
        <title>Megaphylogeny resolves global patterns of mushroom evolution.</title>
        <authorList>
            <person name="Varga T."/>
            <person name="Krizsan K."/>
            <person name="Foldi C."/>
            <person name="Dima B."/>
            <person name="Sanchez-Garcia M."/>
            <person name="Sanchez-Ramirez S."/>
            <person name="Szollosi G.J."/>
            <person name="Szarkandi J.G."/>
            <person name="Papp V."/>
            <person name="Albert L."/>
            <person name="Andreopoulos W."/>
            <person name="Angelini C."/>
            <person name="Antonin V."/>
            <person name="Barry K.W."/>
            <person name="Bougher N.L."/>
            <person name="Buchanan P."/>
            <person name="Buyck B."/>
            <person name="Bense V."/>
            <person name="Catcheside P."/>
            <person name="Chovatia M."/>
            <person name="Cooper J."/>
            <person name="Damon W."/>
            <person name="Desjardin D."/>
            <person name="Finy P."/>
            <person name="Geml J."/>
            <person name="Haridas S."/>
            <person name="Hughes K."/>
            <person name="Justo A."/>
            <person name="Karasinski D."/>
            <person name="Kautmanova I."/>
            <person name="Kiss B."/>
            <person name="Kocsube S."/>
            <person name="Kotiranta H."/>
            <person name="LaButti K.M."/>
            <person name="Lechner B.E."/>
            <person name="Liimatainen K."/>
            <person name="Lipzen A."/>
            <person name="Lukacs Z."/>
            <person name="Mihaltcheva S."/>
            <person name="Morgado L.N."/>
            <person name="Niskanen T."/>
            <person name="Noordeloos M.E."/>
            <person name="Ohm R.A."/>
            <person name="Ortiz-Santana B."/>
            <person name="Ovrebo C."/>
            <person name="Racz N."/>
            <person name="Riley R."/>
            <person name="Savchenko A."/>
            <person name="Shiryaev A."/>
            <person name="Soop K."/>
            <person name="Spirin V."/>
            <person name="Szebenyi C."/>
            <person name="Tomsovsky M."/>
            <person name="Tulloss R.E."/>
            <person name="Uehling J."/>
            <person name="Grigoriev I.V."/>
            <person name="Vagvolgyi C."/>
            <person name="Papp T."/>
            <person name="Martin F.M."/>
            <person name="Miettinen O."/>
            <person name="Hibbett D.S."/>
            <person name="Nagy L.G."/>
        </authorList>
    </citation>
    <scope>NUCLEOTIDE SEQUENCE [LARGE SCALE GENOMIC DNA]</scope>
    <source>
        <strain evidence="7 8">CBS 166.37</strain>
    </source>
</reference>
<dbReference type="GO" id="GO:0016020">
    <property type="term" value="C:membrane"/>
    <property type="evidence" value="ECO:0007669"/>
    <property type="project" value="UniProtKB-SubCell"/>
</dbReference>
<keyword evidence="8" id="KW-1185">Reference proteome</keyword>
<protein>
    <submittedName>
        <fullName evidence="7">Uncharacterized protein</fullName>
    </submittedName>
</protein>
<name>A0A5C3LL10_9AGAR</name>
<dbReference type="InterPro" id="IPR051694">
    <property type="entry name" value="Immunoregulatory_rcpt-like"/>
</dbReference>
<dbReference type="GO" id="GO:0071944">
    <property type="term" value="C:cell periphery"/>
    <property type="evidence" value="ECO:0007669"/>
    <property type="project" value="UniProtKB-ARBA"/>
</dbReference>
<comment type="subcellular location">
    <subcellularLocation>
        <location evidence="1">Membrane</location>
        <topology evidence="1">Single-pass membrane protein</topology>
    </subcellularLocation>
</comment>
<keyword evidence="4 6" id="KW-0472">Membrane</keyword>
<feature type="compositionally biased region" description="Low complexity" evidence="5">
    <location>
        <begin position="231"/>
        <end position="250"/>
    </location>
</feature>
<evidence type="ECO:0000256" key="6">
    <source>
        <dbReference type="SAM" id="Phobius"/>
    </source>
</evidence>
<dbReference type="EMBL" id="ML213646">
    <property type="protein sequence ID" value="TFK33540.1"/>
    <property type="molecule type" value="Genomic_DNA"/>
</dbReference>